<dbReference type="RefSeq" id="WP_320312625.1">
    <property type="nucleotide sequence ID" value="NZ_JAVIKH010000002.1"/>
</dbReference>
<evidence type="ECO:0000256" key="2">
    <source>
        <dbReference type="SAM" id="Coils"/>
    </source>
</evidence>
<dbReference type="PROSITE" id="PS51123">
    <property type="entry name" value="OMPA_2"/>
    <property type="match status" value="1"/>
</dbReference>
<keyword evidence="1 3" id="KW-0472">Membrane</keyword>
<protein>
    <submittedName>
        <fullName evidence="5">OmpA family protein</fullName>
    </submittedName>
</protein>
<sequence length="251" mass="28849">MIRRYRKNEEEESNYWLSIGDLMAGALIIFILLFVLQILNVNKKLAEKEELLGNLGDLEDKVKRLTEKGNRLENIVGMKQTIVSIIIGKFKKENLKIDIDAKTGNIKLDDSILFSFGSAELKPEGKEFLKEFVPKYVEVFFGDNNVRPYITQIVIEGHTDNVGSYLSNLDLSQRRALSVVKFIFGEEMPYFKWKEDLKQIITANGRSNILLIKDKNGNLNAAKSRRVEFQFKLDDEKANEEIKKILSNGVR</sequence>
<feature type="domain" description="OmpA-like" evidence="4">
    <location>
        <begin position="101"/>
        <end position="235"/>
    </location>
</feature>
<dbReference type="Gene3D" id="3.30.1330.60">
    <property type="entry name" value="OmpA-like domain"/>
    <property type="match status" value="1"/>
</dbReference>
<gene>
    <name evidence="5" type="ORF">RFV38_01685</name>
</gene>
<feature type="coiled-coil region" evidence="2">
    <location>
        <begin position="41"/>
        <end position="75"/>
    </location>
</feature>
<evidence type="ECO:0000256" key="3">
    <source>
        <dbReference type="SAM" id="Phobius"/>
    </source>
</evidence>
<dbReference type="Pfam" id="PF00691">
    <property type="entry name" value="OmpA"/>
    <property type="match status" value="1"/>
</dbReference>
<evidence type="ECO:0000259" key="4">
    <source>
        <dbReference type="PROSITE" id="PS51123"/>
    </source>
</evidence>
<keyword evidence="2" id="KW-0175">Coiled coil</keyword>
<evidence type="ECO:0000256" key="1">
    <source>
        <dbReference type="PROSITE-ProRule" id="PRU00473"/>
    </source>
</evidence>
<dbReference type="InterPro" id="IPR036737">
    <property type="entry name" value="OmpA-like_sf"/>
</dbReference>
<comment type="caution">
    <text evidence="5">The sequence shown here is derived from an EMBL/GenBank/DDBJ whole genome shotgun (WGS) entry which is preliminary data.</text>
</comment>
<dbReference type="PANTHER" id="PTHR30329:SF21">
    <property type="entry name" value="LIPOPROTEIN YIAD-RELATED"/>
    <property type="match status" value="1"/>
</dbReference>
<dbReference type="PANTHER" id="PTHR30329">
    <property type="entry name" value="STATOR ELEMENT OF FLAGELLAR MOTOR COMPLEX"/>
    <property type="match status" value="1"/>
</dbReference>
<organism evidence="5 6">
    <name type="scientific">Candidatus Cetobacterium colombiensis</name>
    <dbReference type="NCBI Taxonomy" id="3073100"/>
    <lineage>
        <taxon>Bacteria</taxon>
        <taxon>Fusobacteriati</taxon>
        <taxon>Fusobacteriota</taxon>
        <taxon>Fusobacteriia</taxon>
        <taxon>Fusobacteriales</taxon>
        <taxon>Fusobacteriaceae</taxon>
        <taxon>Cetobacterium</taxon>
    </lineage>
</organism>
<dbReference type="InterPro" id="IPR006665">
    <property type="entry name" value="OmpA-like"/>
</dbReference>
<dbReference type="CDD" id="cd07185">
    <property type="entry name" value="OmpA_C-like"/>
    <property type="match status" value="1"/>
</dbReference>
<reference evidence="6" key="1">
    <citation type="submission" date="2023-07" db="EMBL/GenBank/DDBJ databases">
        <authorList>
            <person name="Colorado M.A."/>
            <person name="Villamil L.M."/>
            <person name="Melo J.F."/>
            <person name="Rodriguez J.A."/>
            <person name="Ruiz R.Y."/>
        </authorList>
    </citation>
    <scope>NUCLEOTIDE SEQUENCE [LARGE SCALE GENOMIC DNA]</scope>
    <source>
        <strain evidence="6">C33</strain>
    </source>
</reference>
<accession>A0ABU4W851</accession>
<keyword evidence="3" id="KW-0812">Transmembrane</keyword>
<keyword evidence="6" id="KW-1185">Reference proteome</keyword>
<dbReference type="InterPro" id="IPR050330">
    <property type="entry name" value="Bact_OuterMem_StrucFunc"/>
</dbReference>
<feature type="transmembrane region" description="Helical" evidence="3">
    <location>
        <begin position="15"/>
        <end position="39"/>
    </location>
</feature>
<name>A0ABU4W851_9FUSO</name>
<evidence type="ECO:0000313" key="5">
    <source>
        <dbReference type="EMBL" id="MDX8335212.1"/>
    </source>
</evidence>
<keyword evidence="3" id="KW-1133">Transmembrane helix</keyword>
<dbReference type="EMBL" id="JAVIKH010000002">
    <property type="protein sequence ID" value="MDX8335212.1"/>
    <property type="molecule type" value="Genomic_DNA"/>
</dbReference>
<dbReference type="Proteomes" id="UP001279681">
    <property type="component" value="Unassembled WGS sequence"/>
</dbReference>
<dbReference type="SUPFAM" id="SSF103088">
    <property type="entry name" value="OmpA-like"/>
    <property type="match status" value="1"/>
</dbReference>
<proteinExistence type="predicted"/>
<evidence type="ECO:0000313" key="6">
    <source>
        <dbReference type="Proteomes" id="UP001279681"/>
    </source>
</evidence>